<keyword evidence="4" id="KW-1133">Transmembrane helix</keyword>
<dbReference type="PANTHER" id="PTHR43390">
    <property type="entry name" value="SIGNAL PEPTIDASE I"/>
    <property type="match status" value="1"/>
</dbReference>
<sequence length="149" mass="16730">MRKWIEFIEIAVIVLVLTTVVNTYLFNAYKVYGDSMKPLFSEGDLVLSYKRVNPSQGDIIAFFDESGVINIKKVVAGPSDYVSSDGRKLYVNDAKVGYNKTGEFAYSLANDEFFVLGKNHSVSIDSRHNGPVKEDKVIGKILLKFWPPL</sequence>
<dbReference type="GO" id="GO:0009003">
    <property type="term" value="F:signal peptidase activity"/>
    <property type="evidence" value="ECO:0007669"/>
    <property type="project" value="UniProtKB-EC"/>
</dbReference>
<dbReference type="PRINTS" id="PR00727">
    <property type="entry name" value="LEADERPTASE"/>
</dbReference>
<evidence type="ECO:0000256" key="4">
    <source>
        <dbReference type="RuleBase" id="RU362042"/>
    </source>
</evidence>
<evidence type="ECO:0000256" key="3">
    <source>
        <dbReference type="PIRSR" id="PIRSR600223-1"/>
    </source>
</evidence>
<feature type="domain" description="Peptidase S26" evidence="5">
    <location>
        <begin position="4"/>
        <end position="146"/>
    </location>
</feature>
<organism evidence="6">
    <name type="scientific">Proteinivorax hydrogeniformans</name>
    <dbReference type="NCBI Taxonomy" id="1826727"/>
    <lineage>
        <taxon>Bacteria</taxon>
        <taxon>Bacillati</taxon>
        <taxon>Bacillota</taxon>
        <taxon>Clostridia</taxon>
        <taxon>Eubacteriales</taxon>
        <taxon>Proteinivoracaceae</taxon>
        <taxon>Proteinivorax</taxon>
    </lineage>
</organism>
<dbReference type="PANTHER" id="PTHR43390:SF1">
    <property type="entry name" value="CHLOROPLAST PROCESSING PEPTIDASE"/>
    <property type="match status" value="1"/>
</dbReference>
<keyword evidence="4 6" id="KW-0378">Hydrolase</keyword>
<dbReference type="EMBL" id="CP159485">
    <property type="protein sequence ID" value="XCI27548.1"/>
    <property type="molecule type" value="Genomic_DNA"/>
</dbReference>
<feature type="active site" evidence="3">
    <location>
        <position position="72"/>
    </location>
</feature>
<evidence type="ECO:0000313" key="6">
    <source>
        <dbReference type="EMBL" id="XCI27548.1"/>
    </source>
</evidence>
<dbReference type="GO" id="GO:0006465">
    <property type="term" value="P:signal peptide processing"/>
    <property type="evidence" value="ECO:0007669"/>
    <property type="project" value="InterPro"/>
</dbReference>
<feature type="transmembrane region" description="Helical" evidence="4">
    <location>
        <begin position="7"/>
        <end position="26"/>
    </location>
</feature>
<proteinExistence type="inferred from homology"/>
<dbReference type="GO" id="GO:0004252">
    <property type="term" value="F:serine-type endopeptidase activity"/>
    <property type="evidence" value="ECO:0007669"/>
    <property type="project" value="InterPro"/>
</dbReference>
<dbReference type="SUPFAM" id="SSF51306">
    <property type="entry name" value="LexA/Signal peptidase"/>
    <property type="match status" value="1"/>
</dbReference>
<dbReference type="NCBIfam" id="TIGR02227">
    <property type="entry name" value="sigpep_I_bact"/>
    <property type="match status" value="1"/>
</dbReference>
<dbReference type="CDD" id="cd06530">
    <property type="entry name" value="S26_SPase_I"/>
    <property type="match status" value="1"/>
</dbReference>
<reference evidence="6" key="1">
    <citation type="journal article" date="2018" name="Antonie Van Leeuwenhoek">
        <title>Proteinivorax hydrogeniformans sp. nov., an anaerobic, haloalkaliphilic bacterium fermenting proteinaceous compounds with high hydrogen production.</title>
        <authorList>
            <person name="Boltyanskaya Y."/>
            <person name="Detkova E."/>
            <person name="Pimenov N."/>
            <person name="Kevbrin V."/>
        </authorList>
    </citation>
    <scope>NUCLEOTIDE SEQUENCE</scope>
    <source>
        <strain evidence="6">Z-710</strain>
    </source>
</reference>
<keyword evidence="4" id="KW-0472">Membrane</keyword>
<reference evidence="6" key="2">
    <citation type="submission" date="2024-06" db="EMBL/GenBank/DDBJ databases">
        <authorList>
            <person name="Petrova K.O."/>
            <person name="Toshchakov S.V."/>
            <person name="Boltjanskaja Y.V."/>
            <person name="Kevbrin V.V."/>
        </authorList>
    </citation>
    <scope>NUCLEOTIDE SEQUENCE</scope>
    <source>
        <strain evidence="6">Z-710</strain>
    </source>
</reference>
<dbReference type="AlphaFoldDB" id="A0AAU8HPD0"/>
<dbReference type="InterPro" id="IPR000223">
    <property type="entry name" value="Pept_S26A_signal_pept_1"/>
</dbReference>
<dbReference type="Gene3D" id="2.10.109.10">
    <property type="entry name" value="Umud Fragment, subunit A"/>
    <property type="match status" value="1"/>
</dbReference>
<dbReference type="InterPro" id="IPR019533">
    <property type="entry name" value="Peptidase_S26"/>
</dbReference>
<evidence type="ECO:0000256" key="1">
    <source>
        <dbReference type="ARBA" id="ARBA00004401"/>
    </source>
</evidence>
<protein>
    <recommendedName>
        <fullName evidence="4">Signal peptidase I</fullName>
        <ecNumber evidence="4">3.4.21.89</ecNumber>
    </recommendedName>
</protein>
<evidence type="ECO:0000256" key="2">
    <source>
        <dbReference type="ARBA" id="ARBA00009370"/>
    </source>
</evidence>
<dbReference type="RefSeq" id="WP_353892126.1">
    <property type="nucleotide sequence ID" value="NZ_CP159485.1"/>
</dbReference>
<comment type="similarity">
    <text evidence="2 4">Belongs to the peptidase S26 family.</text>
</comment>
<evidence type="ECO:0000259" key="5">
    <source>
        <dbReference type="Pfam" id="PF10502"/>
    </source>
</evidence>
<dbReference type="InterPro" id="IPR036286">
    <property type="entry name" value="LexA/Signal_pep-like_sf"/>
</dbReference>
<keyword evidence="4" id="KW-0645">Protease</keyword>
<comment type="subcellular location">
    <subcellularLocation>
        <location evidence="1">Cell membrane</location>
        <topology evidence="1">Single-pass type II membrane protein</topology>
    </subcellularLocation>
    <subcellularLocation>
        <location evidence="4">Membrane</location>
        <topology evidence="4">Single-pass type II membrane protein</topology>
    </subcellularLocation>
</comment>
<keyword evidence="4" id="KW-0812">Transmembrane</keyword>
<comment type="catalytic activity">
    <reaction evidence="4">
        <text>Cleavage of hydrophobic, N-terminal signal or leader sequences from secreted and periplasmic proteins.</text>
        <dbReference type="EC" id="3.4.21.89"/>
    </reaction>
</comment>
<gene>
    <name evidence="6" type="primary">lepB</name>
    <name evidence="6" type="ORF">PRVXH_001451</name>
</gene>
<feature type="active site" evidence="3">
    <location>
        <position position="35"/>
    </location>
</feature>
<dbReference type="Pfam" id="PF10502">
    <property type="entry name" value="Peptidase_S26"/>
    <property type="match status" value="1"/>
</dbReference>
<dbReference type="GO" id="GO:0005886">
    <property type="term" value="C:plasma membrane"/>
    <property type="evidence" value="ECO:0007669"/>
    <property type="project" value="UniProtKB-SubCell"/>
</dbReference>
<dbReference type="EC" id="3.4.21.89" evidence="4"/>
<accession>A0AAU8HPD0</accession>
<name>A0AAU8HPD0_9FIRM</name>